<feature type="coiled-coil region" evidence="1">
    <location>
        <begin position="290"/>
        <end position="317"/>
    </location>
</feature>
<gene>
    <name evidence="3" type="ORF">R53137_KAKDMLNK_00054</name>
</gene>
<protein>
    <submittedName>
        <fullName evidence="3">Outer membrane porin OmpC/OmpF/PhoE (OmpC)</fullName>
    </submittedName>
</protein>
<dbReference type="Proteomes" id="UP001314262">
    <property type="component" value="Unassembled WGS sequence"/>
</dbReference>
<reference evidence="3 4" key="1">
    <citation type="submission" date="2023-10" db="EMBL/GenBank/DDBJ databases">
        <authorList>
            <person name="Botero Cardona J."/>
        </authorList>
    </citation>
    <scope>NUCLEOTIDE SEQUENCE [LARGE SCALE GENOMIC DNA]</scope>
    <source>
        <strain evidence="3 4">R-53137</strain>
    </source>
</reference>
<keyword evidence="1" id="KW-0175">Coiled coil</keyword>
<evidence type="ECO:0000313" key="4">
    <source>
        <dbReference type="Proteomes" id="UP001314262"/>
    </source>
</evidence>
<sequence length="1186" mass="127313">MTGTSETAVQIINGVHHGGQSVADRLSDFNQQIVAAATALAAKTKQQPNLSVVGQQIIVRAITGMQDWFVNELKSAQTVVAAETMVQDDVTALTLGQPAQTPVAEAKADWVSRLYQGLQATDQTIHGYENLTDDDVADLMNRLGELTDETSNQVQGGASATVVTVALQKFLDALPTLTFDASQQDAVRQLEQTGTVTQQAISADRTLSDQQVQNQQQAANTALDQAIQAVKAAQDSAAMAQALADGRTAVENAHQEQGDLGQQLPKLNQQVDEVAQQVVSAINQDPTLSVDEKQQQIKAVQQQAKDLKNELENAVDPRAAYQDLDRGLQKLPTIHQTGQAIVGPDGQVAKFEKQIQAASQQMQEQIDQALQSGLITQDQHQVLTTAVQHAVAKANDTASQATSADEVNAGSAALATDLTTVQTNLAKDSQTTKLFAAPEAANQAIDRDASLSGQEKAQQKAAVQIAVTAGLQAIQDQQDSTQVVAAGDQAITSVQNVHQSGRAVADRLADFDQQVMAAAATLVDSIHQEKQMSVAGQQVLIAAVNDMRDWFLSELTTAKDVVSAETMVEDDVTALTFGPAKQTSIAQMKADWVKKLYQTLHSTVQTVDGYQHLTDDEKAGLMMQLTQLTQQTNADVASAVDGNQVVTSLQQFVASLRTIALQASQADARQQLQQFLNATLASIQSDRTLSDSDVQNQLEAAQTVYSQTLAAIAAAQTETVVADALATGQANIQAAHQAKPDLNGQLPALNQRIDTATKQVVEEINQDPTLSSQDKQQQITTANQKSDALKAIVEKAADPRAADQALQNGLPGINEVHQPAKQEAMDQVEWSNDQPAIDAALTKLNQNLEDIQLGAKAQAQVEQEAAKKQAFAEINHAADSAKQALPAGQDSSQFAKDIDEVRRAAEKDLAQAQNADDIQQVLAKLRQTIDDLQKQAVAKDKAEAEQTAAKAKVEQEAAKNQAVTQIEQAADTAKQALPTGQGPQFGPAIDQAKQKAVDEVERANHQTAIDAAVTDFNQKVKDVQQQAKAQDQVEQQAKKEADQAINNAKKQLPADEQSQLINKIQPAEQQFMTALQQARTVEDVQTAYQQFLDSLEQISQQIQQENVQPRETQSNPVENSASPETLMDNLFPAKIALPDTWEVEHLDQPLTFLAVTMASLSIGLTGVGLKLGQLKASGGKNKTDNH</sequence>
<name>A0ABN9YHZ1_9LACO</name>
<evidence type="ECO:0000313" key="3">
    <source>
        <dbReference type="EMBL" id="CAK1224526.1"/>
    </source>
</evidence>
<keyword evidence="4" id="KW-1185">Reference proteome</keyword>
<organism evidence="3 4">
    <name type="scientific">Fructobacillus tropaeoli</name>
    <dbReference type="NCBI Taxonomy" id="709323"/>
    <lineage>
        <taxon>Bacteria</taxon>
        <taxon>Bacillati</taxon>
        <taxon>Bacillota</taxon>
        <taxon>Bacilli</taxon>
        <taxon>Lactobacillales</taxon>
        <taxon>Lactobacillaceae</taxon>
        <taxon>Fructobacillus</taxon>
    </lineage>
</organism>
<feature type="region of interest" description="Disordered" evidence="2">
    <location>
        <begin position="1102"/>
        <end position="1124"/>
    </location>
</feature>
<accession>A0ABN9YHZ1</accession>
<feature type="compositionally biased region" description="Polar residues" evidence="2">
    <location>
        <begin position="1106"/>
        <end position="1123"/>
    </location>
</feature>
<feature type="region of interest" description="Disordered" evidence="2">
    <location>
        <begin position="976"/>
        <end position="1000"/>
    </location>
</feature>
<evidence type="ECO:0000256" key="2">
    <source>
        <dbReference type="SAM" id="MobiDB-lite"/>
    </source>
</evidence>
<comment type="caution">
    <text evidence="3">The sequence shown here is derived from an EMBL/GenBank/DDBJ whole genome shotgun (WGS) entry which is preliminary data.</text>
</comment>
<proteinExistence type="predicted"/>
<dbReference type="EMBL" id="CAUZLT010000001">
    <property type="protein sequence ID" value="CAK1224526.1"/>
    <property type="molecule type" value="Genomic_DNA"/>
</dbReference>
<feature type="coiled-coil region" evidence="1">
    <location>
        <begin position="895"/>
        <end position="961"/>
    </location>
</feature>
<evidence type="ECO:0000256" key="1">
    <source>
        <dbReference type="SAM" id="Coils"/>
    </source>
</evidence>